<dbReference type="Proteomes" id="UP000053611">
    <property type="component" value="Unassembled WGS sequence"/>
</dbReference>
<organism evidence="2 3">
    <name type="scientific">Cutaneotrichosporon oleaginosum</name>
    <dbReference type="NCBI Taxonomy" id="879819"/>
    <lineage>
        <taxon>Eukaryota</taxon>
        <taxon>Fungi</taxon>
        <taxon>Dikarya</taxon>
        <taxon>Basidiomycota</taxon>
        <taxon>Agaricomycotina</taxon>
        <taxon>Tremellomycetes</taxon>
        <taxon>Trichosporonales</taxon>
        <taxon>Trichosporonaceae</taxon>
        <taxon>Cutaneotrichosporon</taxon>
    </lineage>
</organism>
<reference evidence="2 3" key="1">
    <citation type="submission" date="2015-03" db="EMBL/GenBank/DDBJ databases">
        <title>Genomics and transcriptomics of the oil-accumulating basidiomycete yeast T. oleaginosus allow insights into substrate utilization and the diverse evolutionary trajectories of mating systems in fungi.</title>
        <authorList>
            <consortium name="DOE Joint Genome Institute"/>
            <person name="Kourist R."/>
            <person name="Kracht O."/>
            <person name="Bracharz F."/>
            <person name="Lipzen A."/>
            <person name="Nolan M."/>
            <person name="Ohm R."/>
            <person name="Grigoriev I."/>
            <person name="Sun S."/>
            <person name="Heitman J."/>
            <person name="Bruck T."/>
            <person name="Nowrousian M."/>
        </authorList>
    </citation>
    <scope>NUCLEOTIDE SEQUENCE [LARGE SCALE GENOMIC DNA]</scope>
    <source>
        <strain evidence="2 3">IBC0246</strain>
    </source>
</reference>
<dbReference type="PANTHER" id="PTHR23355:SF65">
    <property type="entry name" value="EXORIBONUCLEASE CYT-4, PUTATIVE (AFU_ORTHOLOGUE AFUA_7G01550)-RELATED"/>
    <property type="match status" value="1"/>
</dbReference>
<dbReference type="GeneID" id="28981068"/>
<feature type="domain" description="RNB" evidence="1">
    <location>
        <begin position="420"/>
        <end position="781"/>
    </location>
</feature>
<dbReference type="Pfam" id="PF00773">
    <property type="entry name" value="RNB"/>
    <property type="match status" value="1"/>
</dbReference>
<dbReference type="PANTHER" id="PTHR23355">
    <property type="entry name" value="RIBONUCLEASE"/>
    <property type="match status" value="1"/>
</dbReference>
<accession>A0A0J0XHZ4</accession>
<evidence type="ECO:0000259" key="1">
    <source>
        <dbReference type="SMART" id="SM00955"/>
    </source>
</evidence>
<dbReference type="EMBL" id="KQ087230">
    <property type="protein sequence ID" value="KLT40721.1"/>
    <property type="molecule type" value="Genomic_DNA"/>
</dbReference>
<protein>
    <submittedName>
        <fullName evidence="2">RNB-domain-containing protein</fullName>
    </submittedName>
</protein>
<proteinExistence type="predicted"/>
<dbReference type="InterPro" id="IPR012340">
    <property type="entry name" value="NA-bd_OB-fold"/>
</dbReference>
<dbReference type="InterPro" id="IPR001900">
    <property type="entry name" value="RNase_II/R"/>
</dbReference>
<evidence type="ECO:0000313" key="2">
    <source>
        <dbReference type="EMBL" id="KLT40721.1"/>
    </source>
</evidence>
<gene>
    <name evidence="2" type="ORF">CC85DRAFT_248972</name>
</gene>
<dbReference type="GO" id="GO:0000175">
    <property type="term" value="F:3'-5'-RNA exonuclease activity"/>
    <property type="evidence" value="ECO:0007669"/>
    <property type="project" value="TreeGrafter"/>
</dbReference>
<evidence type="ECO:0000313" key="3">
    <source>
        <dbReference type="Proteomes" id="UP000053611"/>
    </source>
</evidence>
<dbReference type="GO" id="GO:0006402">
    <property type="term" value="P:mRNA catabolic process"/>
    <property type="evidence" value="ECO:0007669"/>
    <property type="project" value="TreeGrafter"/>
</dbReference>
<sequence length="920" mass="100301">MQRVVKPPRPHIPFTAEDAGASVERKEFFAIPGEEGYDSGVVDIGEVTPGLEPGRVVEVRRETGNCIGIILAPITIALKDRLLLLRNTGEIWPVSANDVQFVMPKSLVPQELSSAAWHPDLLQMWKLGEDIGLGAPKEGDIIGPQQAGQLLAARRKIAALLRRVLRETERMQARLLGGSVESGRGGGMDALWEGLAPADANLRGSIDAASAAEFLLNRAEPQDGEKRITVRPGTLPAYAAHRMLMERPDLFLSTDISMWQEQKFLVRSRAEVERYNRVERWVATQDSIFLKFVEKGETVRAAIKSGGTLPEWSEDERDILFQLALALYERRGTQHPHVLTLACSIAKWFSSPSEVVVDLSFVGPLLNELGVLPSWDSSMPHKVIEGASRSASMGGFIMPVKFGKSAAEPVAADAALDSLRQEYSHRVYVIDDPSALELDDGIALEPAGNDQYWVHVYVADPTRFMEREGTLSTAASFRGTAHYLKEGTVPMLPPSLAGGKLSLGAAEGQPILVFSAKVDTQGEVHDWKVGMGFTKNSVVTTYDAVNDALGIVPAKKSYPFGRLREDLLVRPPTRPLSTLEAEHNAELQTLMQLSQALRAVRYKNAGFEWTSSAASISVHNTRAIPANLHDRSSFPAAPQSSALDELRLGYEVTEDPLITSSITMVTEYMVLANQVAAWFCGEHGLAAAFRGTGPVTNTSVTPADMTVDKLLEQRVPGTGFVSLSKAKIGSLLFPATQLSPTPIPHWLMGLSAGRGYMWATSPLRRYDDMLAHWQIKGALAAQAGVSGGEGVLSTEAIWPLVMRAYHGQQRGRTAERTGIRYFTSALLKQRASGPLPDEYEAVGEIIDLHKPIDAVVLSLPHARAGKYEVDINIPSLGLTSDTPFPSMAEAQRLAPLGSTIQVVFSMTELWPIPRAQFRLA</sequence>
<dbReference type="SUPFAM" id="SSF50249">
    <property type="entry name" value="Nucleic acid-binding proteins"/>
    <property type="match status" value="1"/>
</dbReference>
<name>A0A0J0XHZ4_9TREE</name>
<dbReference type="RefSeq" id="XP_018277212.1">
    <property type="nucleotide sequence ID" value="XM_018420465.1"/>
</dbReference>
<dbReference type="InterPro" id="IPR050180">
    <property type="entry name" value="RNR_Ribonuclease"/>
</dbReference>
<dbReference type="GO" id="GO:0003723">
    <property type="term" value="F:RNA binding"/>
    <property type="evidence" value="ECO:0007669"/>
    <property type="project" value="InterPro"/>
</dbReference>
<dbReference type="STRING" id="879819.A0A0J0XHZ4"/>
<dbReference type="OrthoDB" id="2285229at2759"/>
<dbReference type="SMART" id="SM00955">
    <property type="entry name" value="RNB"/>
    <property type="match status" value="1"/>
</dbReference>
<dbReference type="AlphaFoldDB" id="A0A0J0XHZ4"/>
<dbReference type="GO" id="GO:0000932">
    <property type="term" value="C:P-body"/>
    <property type="evidence" value="ECO:0007669"/>
    <property type="project" value="TreeGrafter"/>
</dbReference>
<keyword evidence="3" id="KW-1185">Reference proteome</keyword>